<evidence type="ECO:0000256" key="1">
    <source>
        <dbReference type="SAM" id="Phobius"/>
    </source>
</evidence>
<keyword evidence="3" id="KW-1185">Reference proteome</keyword>
<gene>
    <name evidence="2" type="ORF">E0F26_10745</name>
</gene>
<keyword evidence="1" id="KW-0812">Transmembrane</keyword>
<evidence type="ECO:0000313" key="2">
    <source>
        <dbReference type="EMBL" id="UZP75184.1"/>
    </source>
</evidence>
<reference evidence="2 3" key="1">
    <citation type="submission" date="2019-02" db="EMBL/GenBank/DDBJ databases">
        <title>Halieaceae_genomes.</title>
        <authorList>
            <person name="Li S.-H."/>
        </authorList>
    </citation>
    <scope>NUCLEOTIDE SEQUENCE [LARGE SCALE GENOMIC DNA]</scope>
    <source>
        <strain evidence="2 3">JH123</strain>
    </source>
</reference>
<feature type="transmembrane region" description="Helical" evidence="1">
    <location>
        <begin position="43"/>
        <end position="63"/>
    </location>
</feature>
<evidence type="ECO:0000313" key="3">
    <source>
        <dbReference type="Proteomes" id="UP001317963"/>
    </source>
</evidence>
<name>A0ABY6Q7B5_9GAMM</name>
<keyword evidence="1" id="KW-0472">Membrane</keyword>
<dbReference type="RefSeq" id="WP_279241662.1">
    <property type="nucleotide sequence ID" value="NZ_CP036501.1"/>
</dbReference>
<feature type="transmembrane region" description="Helical" evidence="1">
    <location>
        <begin position="12"/>
        <end position="37"/>
    </location>
</feature>
<feature type="transmembrane region" description="Helical" evidence="1">
    <location>
        <begin position="70"/>
        <end position="94"/>
    </location>
</feature>
<protein>
    <submittedName>
        <fullName evidence="2">Uncharacterized protein</fullName>
    </submittedName>
</protein>
<accession>A0ABY6Q7B5</accession>
<dbReference type="Proteomes" id="UP001317963">
    <property type="component" value="Chromosome"/>
</dbReference>
<keyword evidence="1" id="KW-1133">Transmembrane helix</keyword>
<sequence length="100" mass="11390">MSNEEMKAKRPLAITVLSLCFVLGAVLIAPTFFTTYYEQFPPWYEYALAVIVAMGLLVSIGLWEMRGWAVMLYAILTLVGQAMAFTNFSLVTIFRREIRL</sequence>
<organism evidence="2 3">
    <name type="scientific">Candidatus Paraluminiphilus aquimaris</name>
    <dbReference type="NCBI Taxonomy" id="2518994"/>
    <lineage>
        <taxon>Bacteria</taxon>
        <taxon>Pseudomonadati</taxon>
        <taxon>Pseudomonadota</taxon>
        <taxon>Gammaproteobacteria</taxon>
        <taxon>Cellvibrionales</taxon>
        <taxon>Halieaceae</taxon>
        <taxon>Candidatus Paraluminiphilus</taxon>
    </lineage>
</organism>
<dbReference type="EMBL" id="CP036501">
    <property type="protein sequence ID" value="UZP75184.1"/>
    <property type="molecule type" value="Genomic_DNA"/>
</dbReference>
<proteinExistence type="predicted"/>